<feature type="transmembrane region" description="Helical" evidence="1">
    <location>
        <begin position="12"/>
        <end position="32"/>
    </location>
</feature>
<keyword evidence="1" id="KW-0472">Membrane</keyword>
<name>A0A6S6Z5C0_9BURK</name>
<protein>
    <submittedName>
        <fullName evidence="2">Uncharacterized protein</fullName>
    </submittedName>
</protein>
<sequence>MIPEVETLGKWTITLFLGVIGLCLTTAIRWHWERRSRTSRYKYVAGAHKDMTIGPDPSCLSFALQVDSGHNQHGQVPITVGAVTLMLAKKNGGEMGTSVLGPSRGSDITILPSTKAKFHSVEVNLTKPSLNEAAVLFESGGKTPYFRTGAIDDLTALDMTKRQMELLLHQSVWSIRNLVWDRQTSTANI</sequence>
<dbReference type="EMBL" id="CADIJQ010000001">
    <property type="protein sequence ID" value="CAB3662693.1"/>
    <property type="molecule type" value="Genomic_DNA"/>
</dbReference>
<reference evidence="2 3" key="1">
    <citation type="submission" date="2020-04" db="EMBL/GenBank/DDBJ databases">
        <authorList>
            <person name="De Canck E."/>
        </authorList>
    </citation>
    <scope>NUCLEOTIDE SEQUENCE [LARGE SCALE GENOMIC DNA]</scope>
    <source>
        <strain evidence="2 3">LMG 3441</strain>
    </source>
</reference>
<accession>A0A6S6Z5C0</accession>
<keyword evidence="1" id="KW-0812">Transmembrane</keyword>
<evidence type="ECO:0000313" key="3">
    <source>
        <dbReference type="Proteomes" id="UP000494269"/>
    </source>
</evidence>
<evidence type="ECO:0000256" key="1">
    <source>
        <dbReference type="SAM" id="Phobius"/>
    </source>
</evidence>
<keyword evidence="1" id="KW-1133">Transmembrane helix</keyword>
<gene>
    <name evidence="2" type="ORF">LMG3441_00644</name>
</gene>
<dbReference type="RefSeq" id="WP_175168756.1">
    <property type="nucleotide sequence ID" value="NZ_CADIJQ010000001.1"/>
</dbReference>
<dbReference type="AlphaFoldDB" id="A0A6S6Z5C0"/>
<keyword evidence="3" id="KW-1185">Reference proteome</keyword>
<proteinExistence type="predicted"/>
<evidence type="ECO:0000313" key="2">
    <source>
        <dbReference type="EMBL" id="CAB3662693.1"/>
    </source>
</evidence>
<organism evidence="2 3">
    <name type="scientific">Achromobacter kerstersii</name>
    <dbReference type="NCBI Taxonomy" id="1353890"/>
    <lineage>
        <taxon>Bacteria</taxon>
        <taxon>Pseudomonadati</taxon>
        <taxon>Pseudomonadota</taxon>
        <taxon>Betaproteobacteria</taxon>
        <taxon>Burkholderiales</taxon>
        <taxon>Alcaligenaceae</taxon>
        <taxon>Achromobacter</taxon>
    </lineage>
</organism>
<dbReference type="Proteomes" id="UP000494269">
    <property type="component" value="Unassembled WGS sequence"/>
</dbReference>